<dbReference type="PANTHER" id="PTHR43649">
    <property type="entry name" value="ARABINOSE-BINDING PROTEIN-RELATED"/>
    <property type="match status" value="1"/>
</dbReference>
<dbReference type="InterPro" id="IPR050490">
    <property type="entry name" value="Bact_solute-bd_prot1"/>
</dbReference>
<dbReference type="AlphaFoldDB" id="A0A7Z7LES1"/>
<dbReference type="KEGG" id="minf:MESINF_1195"/>
<evidence type="ECO:0000313" key="2">
    <source>
        <dbReference type="Proteomes" id="UP000250796"/>
    </source>
</evidence>
<dbReference type="EMBL" id="LS974202">
    <property type="protein sequence ID" value="SSC12639.1"/>
    <property type="molecule type" value="Genomic_DNA"/>
</dbReference>
<dbReference type="PANTHER" id="PTHR43649:SF13">
    <property type="entry name" value="CARBOHYDRATE ABC TRANSPORTER SUBSTRATE-BINDING PROTEIN"/>
    <property type="match status" value="1"/>
</dbReference>
<proteinExistence type="predicted"/>
<gene>
    <name evidence="1" type="ORF">MESINF_1195</name>
</gene>
<sequence>MKKSIFLMLIVCLSIAAIGVELVFWTAPNPLQEKFWKETVAEWNANNPDIQIKWSTIPAAGSSEEAILTAIASGRIPDISTNIFSGFAAQLIEADVLVPLDSFPDFWDLVDARKMRPIVEKWKFGKNYYVFPIYSNPIMMWWRMDILRELGYDKPPRTYSEIYEISSKYSIPNERFGTLVVMGRNWYDRWFDFITYYYAASGGKPYLDVEKARALFNNDAGKEVVGFIDKMFRNNWTAVDLGSNPFYTGVVLGGIFGPWEINQAKSLFPDVFDDIVITPPPVPDSYPADEPIYTFADTKGLVMFATSKHKEAAWKFIKWVYSDIEKDRRWMETTNLPPAREDLLTNPIFKEYMDGNPYFAAYASHVAYAVPPALTTKTVEVQDIMTTFLIETIMYGKSDPLSALSDSSSRVRKELF</sequence>
<dbReference type="Gene3D" id="3.40.190.10">
    <property type="entry name" value="Periplasmic binding protein-like II"/>
    <property type="match status" value="2"/>
</dbReference>
<name>A0A7Z7LES1_9BACT</name>
<organism evidence="1 2">
    <name type="scientific">Mesotoga infera</name>
    <dbReference type="NCBI Taxonomy" id="1236046"/>
    <lineage>
        <taxon>Bacteria</taxon>
        <taxon>Thermotogati</taxon>
        <taxon>Thermotogota</taxon>
        <taxon>Thermotogae</taxon>
        <taxon>Kosmotogales</taxon>
        <taxon>Kosmotogaceae</taxon>
        <taxon>Mesotoga</taxon>
    </lineage>
</organism>
<evidence type="ECO:0000313" key="1">
    <source>
        <dbReference type="EMBL" id="SSC12639.1"/>
    </source>
</evidence>
<dbReference type="Pfam" id="PF01547">
    <property type="entry name" value="SBP_bac_1"/>
    <property type="match status" value="1"/>
</dbReference>
<dbReference type="InterPro" id="IPR006059">
    <property type="entry name" value="SBP"/>
</dbReference>
<protein>
    <submittedName>
        <fullName evidence="1">Extracellular solute-binding protein family 1</fullName>
    </submittedName>
</protein>
<keyword evidence="2" id="KW-1185">Reference proteome</keyword>
<dbReference type="SUPFAM" id="SSF53850">
    <property type="entry name" value="Periplasmic binding protein-like II"/>
    <property type="match status" value="1"/>
</dbReference>
<dbReference type="Proteomes" id="UP000250796">
    <property type="component" value="Chromosome MESINF"/>
</dbReference>
<reference evidence="1 2" key="1">
    <citation type="submission" date="2017-01" db="EMBL/GenBank/DDBJ databases">
        <authorList>
            <person name="Erauso G."/>
        </authorList>
    </citation>
    <scope>NUCLEOTIDE SEQUENCE [LARGE SCALE GENOMIC DNA]</scope>
    <source>
        <strain evidence="1">MESINF1</strain>
    </source>
</reference>
<dbReference type="RefSeq" id="WP_169698921.1">
    <property type="nucleotide sequence ID" value="NZ_LS974202.1"/>
</dbReference>
<accession>A0A7Z7LES1</accession>